<accession>A0A6V8LI86</accession>
<comment type="caution">
    <text evidence="1">The sequence shown here is derived from an EMBL/GenBank/DDBJ whole genome shotgun (WGS) entry which is preliminary data.</text>
</comment>
<proteinExistence type="predicted"/>
<organism evidence="1 2">
    <name type="scientific">Phytohabitans rumicis</name>
    <dbReference type="NCBI Taxonomy" id="1076125"/>
    <lineage>
        <taxon>Bacteria</taxon>
        <taxon>Bacillati</taxon>
        <taxon>Actinomycetota</taxon>
        <taxon>Actinomycetes</taxon>
        <taxon>Micromonosporales</taxon>
        <taxon>Micromonosporaceae</taxon>
    </lineage>
</organism>
<gene>
    <name evidence="1" type="ORF">Prum_060070</name>
</gene>
<dbReference type="Proteomes" id="UP000482960">
    <property type="component" value="Unassembled WGS sequence"/>
</dbReference>
<protein>
    <submittedName>
        <fullName evidence="1">Uncharacterized protein</fullName>
    </submittedName>
</protein>
<reference evidence="1 2" key="2">
    <citation type="submission" date="2020-03" db="EMBL/GenBank/DDBJ databases">
        <authorList>
            <person name="Ichikawa N."/>
            <person name="Kimura A."/>
            <person name="Kitahashi Y."/>
            <person name="Uohara A."/>
        </authorList>
    </citation>
    <scope>NUCLEOTIDE SEQUENCE [LARGE SCALE GENOMIC DNA]</scope>
    <source>
        <strain evidence="1 2">NBRC 108638</strain>
    </source>
</reference>
<reference evidence="1 2" key="1">
    <citation type="submission" date="2020-03" db="EMBL/GenBank/DDBJ databases">
        <title>Whole genome shotgun sequence of Phytohabitans rumicis NBRC 108638.</title>
        <authorList>
            <person name="Komaki H."/>
            <person name="Tamura T."/>
        </authorList>
    </citation>
    <scope>NUCLEOTIDE SEQUENCE [LARGE SCALE GENOMIC DNA]</scope>
    <source>
        <strain evidence="1 2">NBRC 108638</strain>
    </source>
</reference>
<sequence>MPQFDARLEDGTAVRVQLREMAVGRVGDEAYAVRLTTSGNGVTRYGYLAAGRLGSVLSVLRELGPAAVGPEQVASTLDRALDRAAARNLIAREWGGPGKMDPCRPCVSPSPR</sequence>
<dbReference type="EMBL" id="BLPG01000001">
    <property type="protein sequence ID" value="GFJ92365.1"/>
    <property type="molecule type" value="Genomic_DNA"/>
</dbReference>
<evidence type="ECO:0000313" key="1">
    <source>
        <dbReference type="EMBL" id="GFJ92365.1"/>
    </source>
</evidence>
<dbReference type="AlphaFoldDB" id="A0A6V8LI86"/>
<name>A0A6V8LI86_9ACTN</name>
<keyword evidence="2" id="KW-1185">Reference proteome</keyword>
<evidence type="ECO:0000313" key="2">
    <source>
        <dbReference type="Proteomes" id="UP000482960"/>
    </source>
</evidence>